<dbReference type="Proteomes" id="UP001055439">
    <property type="component" value="Chromosome 8"/>
</dbReference>
<sequence>MDEQFSETSVRPRPLIFAFRMYRTARNLNREKATNGLSAPYRCACCAAVPCWQLCALYLCSKDSSTEVEEACIQKRVAEGTTQAGDHCTRRTNLLPTKMKPGKPSDCLLRLVGKARLVKNSSVIPLTCTKSTEY</sequence>
<keyword evidence="2" id="KW-1185">Reference proteome</keyword>
<gene>
    <name evidence="1" type="ORF">MUK42_16804</name>
</gene>
<dbReference type="EMBL" id="CP097510">
    <property type="protein sequence ID" value="URE39664.1"/>
    <property type="molecule type" value="Genomic_DNA"/>
</dbReference>
<evidence type="ECO:0000313" key="1">
    <source>
        <dbReference type="EMBL" id="URE39664.1"/>
    </source>
</evidence>
<evidence type="ECO:0000313" key="2">
    <source>
        <dbReference type="Proteomes" id="UP001055439"/>
    </source>
</evidence>
<accession>A0A9E7L6K1</accession>
<protein>
    <submittedName>
        <fullName evidence="1">Uncharacterized protein</fullName>
    </submittedName>
</protein>
<reference evidence="1" key="1">
    <citation type="submission" date="2022-05" db="EMBL/GenBank/DDBJ databases">
        <title>The Musa troglodytarum L. genome provides insights into the mechanism of non-climacteric behaviour and enrichment of carotenoids.</title>
        <authorList>
            <person name="Wang J."/>
        </authorList>
    </citation>
    <scope>NUCLEOTIDE SEQUENCE</scope>
    <source>
        <tissue evidence="1">Leaf</tissue>
    </source>
</reference>
<dbReference type="AlphaFoldDB" id="A0A9E7L6K1"/>
<proteinExistence type="predicted"/>
<organism evidence="1 2">
    <name type="scientific">Musa troglodytarum</name>
    <name type="common">fe'i banana</name>
    <dbReference type="NCBI Taxonomy" id="320322"/>
    <lineage>
        <taxon>Eukaryota</taxon>
        <taxon>Viridiplantae</taxon>
        <taxon>Streptophyta</taxon>
        <taxon>Embryophyta</taxon>
        <taxon>Tracheophyta</taxon>
        <taxon>Spermatophyta</taxon>
        <taxon>Magnoliopsida</taxon>
        <taxon>Liliopsida</taxon>
        <taxon>Zingiberales</taxon>
        <taxon>Musaceae</taxon>
        <taxon>Musa</taxon>
    </lineage>
</organism>
<name>A0A9E7L6K1_9LILI</name>